<proteinExistence type="inferred from homology"/>
<gene>
    <name evidence="5 7" type="primary">rimM</name>
    <name evidence="7" type="ORF">C4520_10075</name>
</gene>
<evidence type="ECO:0000256" key="1">
    <source>
        <dbReference type="ARBA" id="ARBA00022490"/>
    </source>
</evidence>
<comment type="similarity">
    <text evidence="5">Belongs to the RimM family.</text>
</comment>
<dbReference type="PANTHER" id="PTHR33692">
    <property type="entry name" value="RIBOSOME MATURATION FACTOR RIMM"/>
    <property type="match status" value="1"/>
</dbReference>
<keyword evidence="2 5" id="KW-0690">Ribosome biogenesis</keyword>
<evidence type="ECO:0000313" key="7">
    <source>
        <dbReference type="EMBL" id="RJP21351.1"/>
    </source>
</evidence>
<dbReference type="GO" id="GO:0042274">
    <property type="term" value="P:ribosomal small subunit biogenesis"/>
    <property type="evidence" value="ECO:0007669"/>
    <property type="project" value="UniProtKB-UniRule"/>
</dbReference>
<dbReference type="InterPro" id="IPR011961">
    <property type="entry name" value="RimM"/>
</dbReference>
<evidence type="ECO:0000256" key="5">
    <source>
        <dbReference type="HAMAP-Rule" id="MF_00014"/>
    </source>
</evidence>
<dbReference type="Gene3D" id="2.30.30.240">
    <property type="entry name" value="PRC-barrel domain"/>
    <property type="match status" value="1"/>
</dbReference>
<reference evidence="7 8" key="1">
    <citation type="journal article" date="2017" name="ISME J.">
        <title>Energy and carbon metabolisms in a deep terrestrial subsurface fluid microbial community.</title>
        <authorList>
            <person name="Momper L."/>
            <person name="Jungbluth S.P."/>
            <person name="Lee M.D."/>
            <person name="Amend J.P."/>
        </authorList>
    </citation>
    <scope>NUCLEOTIDE SEQUENCE [LARGE SCALE GENOMIC DNA]</scope>
    <source>
        <strain evidence="7">SURF_5</strain>
    </source>
</reference>
<dbReference type="HAMAP" id="MF_00014">
    <property type="entry name" value="Ribosome_mat_RimM"/>
    <property type="match status" value="1"/>
</dbReference>
<evidence type="ECO:0000256" key="4">
    <source>
        <dbReference type="ARBA" id="ARBA00023186"/>
    </source>
</evidence>
<dbReference type="InterPro" id="IPR036976">
    <property type="entry name" value="RimM_N_sf"/>
</dbReference>
<sequence length="216" mass="24388">MTWGRLSGSTGARQNRCARCSMRPRPKIIFEWCLRLSSSRGKGHGSRSPDKDDVIIGKVISVNVPRRELRIAPDTSHPERFHLLRQLRLKTRENQTLVFPVASVRVIENRVIVQVNNLSADEIAAARGALVYVLRAERFPLPKNEYYIDDLVGLVVKDTGGQIVGRVTDVWRTPANDIYRVLDDRGRETLLPAIEDVIVEVDIERGELIADVSVLE</sequence>
<protein>
    <recommendedName>
        <fullName evidence="5">Ribosome maturation factor RimM</fullName>
    </recommendedName>
</protein>
<keyword evidence="3 5" id="KW-0698">rRNA processing</keyword>
<comment type="subunit">
    <text evidence="5">Binds ribosomal protein uS19.</text>
</comment>
<comment type="function">
    <text evidence="5">An accessory protein needed during the final step in the assembly of 30S ribosomal subunit, possibly for assembly of the head region. Essential for efficient processing of 16S rRNA. May be needed both before and after RbfA during the maturation of 16S rRNA. It has affinity for free ribosomal 30S subunits but not for 70S ribosomes.</text>
</comment>
<accession>A0A3A4P0G9</accession>
<dbReference type="AlphaFoldDB" id="A0A3A4P0G9"/>
<dbReference type="NCBIfam" id="TIGR02273">
    <property type="entry name" value="16S_RimM"/>
    <property type="match status" value="1"/>
</dbReference>
<dbReference type="GO" id="GO:0005737">
    <property type="term" value="C:cytoplasm"/>
    <property type="evidence" value="ECO:0007669"/>
    <property type="project" value="UniProtKB-SubCell"/>
</dbReference>
<organism evidence="7 8">
    <name type="scientific">Abyssobacteria bacterium (strain SURF_5)</name>
    <dbReference type="NCBI Taxonomy" id="2093360"/>
    <lineage>
        <taxon>Bacteria</taxon>
        <taxon>Pseudomonadati</taxon>
        <taxon>Candidatus Hydrogenedentota</taxon>
        <taxon>Candidatus Abyssobacteria</taxon>
    </lineage>
</organism>
<keyword evidence="4 5" id="KW-0143">Chaperone</keyword>
<dbReference type="Gene3D" id="2.40.30.60">
    <property type="entry name" value="RimM"/>
    <property type="match status" value="1"/>
</dbReference>
<dbReference type="Proteomes" id="UP000265882">
    <property type="component" value="Unassembled WGS sequence"/>
</dbReference>
<dbReference type="GO" id="GO:0006364">
    <property type="term" value="P:rRNA processing"/>
    <property type="evidence" value="ECO:0007669"/>
    <property type="project" value="UniProtKB-UniRule"/>
</dbReference>
<name>A0A3A4P0G9_ABYX5</name>
<dbReference type="GO" id="GO:0043022">
    <property type="term" value="F:ribosome binding"/>
    <property type="evidence" value="ECO:0007669"/>
    <property type="project" value="InterPro"/>
</dbReference>
<dbReference type="EMBL" id="QZKU01000068">
    <property type="protein sequence ID" value="RJP21351.1"/>
    <property type="molecule type" value="Genomic_DNA"/>
</dbReference>
<dbReference type="GO" id="GO:0005840">
    <property type="term" value="C:ribosome"/>
    <property type="evidence" value="ECO:0007669"/>
    <property type="project" value="InterPro"/>
</dbReference>
<evidence type="ECO:0000259" key="6">
    <source>
        <dbReference type="Pfam" id="PF24986"/>
    </source>
</evidence>
<dbReference type="SUPFAM" id="SSF50346">
    <property type="entry name" value="PRC-barrel domain"/>
    <property type="match status" value="1"/>
</dbReference>
<feature type="domain" description="Ribosome maturation factor RimM PRC barrel" evidence="6">
    <location>
        <begin position="149"/>
        <end position="211"/>
    </location>
</feature>
<dbReference type="PANTHER" id="PTHR33692:SF1">
    <property type="entry name" value="RIBOSOME MATURATION FACTOR RIMM"/>
    <property type="match status" value="1"/>
</dbReference>
<comment type="domain">
    <text evidence="5">The PRC barrel domain binds ribosomal protein uS19.</text>
</comment>
<evidence type="ECO:0000256" key="2">
    <source>
        <dbReference type="ARBA" id="ARBA00022517"/>
    </source>
</evidence>
<evidence type="ECO:0000313" key="8">
    <source>
        <dbReference type="Proteomes" id="UP000265882"/>
    </source>
</evidence>
<comment type="caution">
    <text evidence="7">The sequence shown here is derived from an EMBL/GenBank/DDBJ whole genome shotgun (WGS) entry which is preliminary data.</text>
</comment>
<dbReference type="InterPro" id="IPR011033">
    <property type="entry name" value="PRC_barrel-like_sf"/>
</dbReference>
<dbReference type="InterPro" id="IPR056792">
    <property type="entry name" value="PRC_RimM"/>
</dbReference>
<keyword evidence="1 5" id="KW-0963">Cytoplasm</keyword>
<comment type="subcellular location">
    <subcellularLocation>
        <location evidence="5">Cytoplasm</location>
    </subcellularLocation>
</comment>
<dbReference type="Pfam" id="PF24986">
    <property type="entry name" value="PRC_RimM"/>
    <property type="match status" value="1"/>
</dbReference>
<evidence type="ECO:0000256" key="3">
    <source>
        <dbReference type="ARBA" id="ARBA00022552"/>
    </source>
</evidence>